<evidence type="ECO:0008006" key="8">
    <source>
        <dbReference type="Google" id="ProtNLM"/>
    </source>
</evidence>
<dbReference type="SMART" id="SM00679">
    <property type="entry name" value="CTNS"/>
    <property type="match status" value="2"/>
</dbReference>
<keyword evidence="4 5" id="KW-0472">Membrane</keyword>
<feature type="transmembrane region" description="Helical" evidence="5">
    <location>
        <begin position="62"/>
        <end position="83"/>
    </location>
</feature>
<dbReference type="GeneID" id="33566381"/>
<keyword evidence="7" id="KW-1185">Reference proteome</keyword>
<dbReference type="OrthoDB" id="19344at2759"/>
<evidence type="ECO:0000313" key="7">
    <source>
        <dbReference type="Proteomes" id="UP000193648"/>
    </source>
</evidence>
<feature type="transmembrane region" description="Helical" evidence="5">
    <location>
        <begin position="220"/>
        <end position="244"/>
    </location>
</feature>
<dbReference type="Proteomes" id="UP000193648">
    <property type="component" value="Unassembled WGS sequence"/>
</dbReference>
<feature type="transmembrane region" description="Helical" evidence="5">
    <location>
        <begin position="103"/>
        <end position="124"/>
    </location>
</feature>
<feature type="transmembrane region" description="Helical" evidence="5">
    <location>
        <begin position="29"/>
        <end position="50"/>
    </location>
</feature>
<dbReference type="Pfam" id="PF04193">
    <property type="entry name" value="PQ-loop"/>
    <property type="match status" value="2"/>
</dbReference>
<feature type="transmembrane region" description="Helical" evidence="5">
    <location>
        <begin position="154"/>
        <end position="179"/>
    </location>
</feature>
<organism evidence="6 7">
    <name type="scientific">Lobosporangium transversale</name>
    <dbReference type="NCBI Taxonomy" id="64571"/>
    <lineage>
        <taxon>Eukaryota</taxon>
        <taxon>Fungi</taxon>
        <taxon>Fungi incertae sedis</taxon>
        <taxon>Mucoromycota</taxon>
        <taxon>Mortierellomycotina</taxon>
        <taxon>Mortierellomycetes</taxon>
        <taxon>Mortierellales</taxon>
        <taxon>Mortierellaceae</taxon>
        <taxon>Lobosporangium</taxon>
    </lineage>
</organism>
<dbReference type="InterPro" id="IPR006603">
    <property type="entry name" value="PQ-loop_rpt"/>
</dbReference>
<keyword evidence="3 5" id="KW-1133">Transmembrane helix</keyword>
<gene>
    <name evidence="6" type="ORF">BCR41DRAFT_355797</name>
</gene>
<evidence type="ECO:0000256" key="1">
    <source>
        <dbReference type="ARBA" id="ARBA00004141"/>
    </source>
</evidence>
<dbReference type="Gene3D" id="1.20.1280.290">
    <property type="match status" value="2"/>
</dbReference>
<evidence type="ECO:0000313" key="6">
    <source>
        <dbReference type="EMBL" id="ORZ13453.1"/>
    </source>
</evidence>
<sequence>MRLTSYLASPDSSEPEGPQCIHDHDSFKLALSLFILVGMVVSYLPQHIRIIHKGTSEGISPWFLLLGTVSASSTFLNIVILQWKVILCCKILDLGPCLESTLGIAQLGIQFVMFGLVFVLYLIYYPSYKIEAERDQQHIRHYSFLPARSEEWKLSLLIAHVVTIHLVVCTFVTIGLLVFIGGPENHWTSGWAGFLGITSVVLAVIQYMPQIHRTYKRKSVGALSIPMMMMQTPGAALLTLSLALRPGTNWTTWIVYAVTGCLQGILLVMCIYYHYQAKSHGYSDFESSEREPLLDNNVVARVQGYNGSGNNPPSARVPVAVS</sequence>
<proteinExistence type="predicted"/>
<evidence type="ECO:0000256" key="5">
    <source>
        <dbReference type="SAM" id="Phobius"/>
    </source>
</evidence>
<feature type="transmembrane region" description="Helical" evidence="5">
    <location>
        <begin position="191"/>
        <end position="208"/>
    </location>
</feature>
<evidence type="ECO:0000256" key="2">
    <source>
        <dbReference type="ARBA" id="ARBA00022692"/>
    </source>
</evidence>
<name>A0A1Y2GMM4_9FUNG</name>
<dbReference type="RefSeq" id="XP_021880534.1">
    <property type="nucleotide sequence ID" value="XM_022024537.1"/>
</dbReference>
<dbReference type="InParanoid" id="A0A1Y2GMM4"/>
<dbReference type="EMBL" id="MCFF01000023">
    <property type="protein sequence ID" value="ORZ13453.1"/>
    <property type="molecule type" value="Genomic_DNA"/>
</dbReference>
<dbReference type="PANTHER" id="PTHR16201">
    <property type="entry name" value="SEVEN TRANSMEMBRANE PROTEIN 1-RELATED"/>
    <property type="match status" value="1"/>
</dbReference>
<keyword evidence="2 5" id="KW-0812">Transmembrane</keyword>
<evidence type="ECO:0000256" key="4">
    <source>
        <dbReference type="ARBA" id="ARBA00023136"/>
    </source>
</evidence>
<evidence type="ECO:0000256" key="3">
    <source>
        <dbReference type="ARBA" id="ARBA00022989"/>
    </source>
</evidence>
<dbReference type="InterPro" id="IPR051415">
    <property type="entry name" value="LAAT-1"/>
</dbReference>
<dbReference type="AlphaFoldDB" id="A0A1Y2GMM4"/>
<accession>A0A1Y2GMM4</accession>
<comment type="caution">
    <text evidence="6">The sequence shown here is derived from an EMBL/GenBank/DDBJ whole genome shotgun (WGS) entry which is preliminary data.</text>
</comment>
<reference evidence="6 7" key="1">
    <citation type="submission" date="2016-07" db="EMBL/GenBank/DDBJ databases">
        <title>Pervasive Adenine N6-methylation of Active Genes in Fungi.</title>
        <authorList>
            <consortium name="DOE Joint Genome Institute"/>
            <person name="Mondo S.J."/>
            <person name="Dannebaum R.O."/>
            <person name="Kuo R.C."/>
            <person name="Labutti K."/>
            <person name="Haridas S."/>
            <person name="Kuo A."/>
            <person name="Salamov A."/>
            <person name="Ahrendt S.R."/>
            <person name="Lipzen A."/>
            <person name="Sullivan W."/>
            <person name="Andreopoulos W.B."/>
            <person name="Clum A."/>
            <person name="Lindquist E."/>
            <person name="Daum C."/>
            <person name="Ramamoorthy G.K."/>
            <person name="Gryganskyi A."/>
            <person name="Culley D."/>
            <person name="Magnuson J.K."/>
            <person name="James T.Y."/>
            <person name="O'Malley M.A."/>
            <person name="Stajich J.E."/>
            <person name="Spatafora J.W."/>
            <person name="Visel A."/>
            <person name="Grigoriev I.V."/>
        </authorList>
    </citation>
    <scope>NUCLEOTIDE SEQUENCE [LARGE SCALE GENOMIC DNA]</scope>
    <source>
        <strain evidence="6 7">NRRL 3116</strain>
    </source>
</reference>
<dbReference type="PANTHER" id="PTHR16201:SF11">
    <property type="entry name" value="PQ-LOOP REPEAT-CONTAINING PROTEIN"/>
    <property type="match status" value="1"/>
</dbReference>
<protein>
    <recommendedName>
        <fullName evidence="8">PQ loop repeat-domain-containing protein</fullName>
    </recommendedName>
</protein>
<comment type="subcellular location">
    <subcellularLocation>
        <location evidence="1">Membrane</location>
        <topology evidence="1">Multi-pass membrane protein</topology>
    </subcellularLocation>
</comment>
<feature type="transmembrane region" description="Helical" evidence="5">
    <location>
        <begin position="250"/>
        <end position="273"/>
    </location>
</feature>
<dbReference type="GO" id="GO:0016020">
    <property type="term" value="C:membrane"/>
    <property type="evidence" value="ECO:0007669"/>
    <property type="project" value="UniProtKB-SubCell"/>
</dbReference>